<dbReference type="AlphaFoldDB" id="J9E411"/>
<evidence type="ECO:0000256" key="1">
    <source>
        <dbReference type="RuleBase" id="RU363048"/>
    </source>
</evidence>
<protein>
    <recommendedName>
        <fullName evidence="1">RuvB-like helicase</fullName>
        <ecNumber evidence="1">3.6.4.12</ecNumber>
    </recommendedName>
</protein>
<comment type="similarity">
    <text evidence="1">Belongs to the RuvB family.</text>
</comment>
<feature type="domain" description="TIP49 P-loop" evidence="2">
    <location>
        <begin position="17"/>
        <end position="60"/>
    </location>
</feature>
<dbReference type="Proteomes" id="UP000004810">
    <property type="component" value="Unassembled WGS sequence"/>
</dbReference>
<keyword evidence="1" id="KW-0067">ATP-binding</keyword>
<feature type="non-terminal residue" evidence="3">
    <location>
        <position position="60"/>
    </location>
</feature>
<dbReference type="InterPro" id="IPR010339">
    <property type="entry name" value="TIP49_P-loop"/>
</dbReference>
<evidence type="ECO:0000313" key="3">
    <source>
        <dbReference type="EMBL" id="EJW70094.1"/>
    </source>
</evidence>
<accession>J9E411</accession>
<dbReference type="GO" id="GO:0005524">
    <property type="term" value="F:ATP binding"/>
    <property type="evidence" value="ECO:0007669"/>
    <property type="project" value="UniProtKB-KW"/>
</dbReference>
<comment type="catalytic activity">
    <reaction evidence="1">
        <text>ATP + H2O = ADP + phosphate + H(+)</text>
        <dbReference type="Rhea" id="RHEA:13065"/>
        <dbReference type="ChEBI" id="CHEBI:15377"/>
        <dbReference type="ChEBI" id="CHEBI:15378"/>
        <dbReference type="ChEBI" id="CHEBI:30616"/>
        <dbReference type="ChEBI" id="CHEBI:43474"/>
        <dbReference type="ChEBI" id="CHEBI:456216"/>
        <dbReference type="EC" id="3.6.4.12"/>
    </reaction>
</comment>
<keyword evidence="1" id="KW-0547">Nucleotide-binding</keyword>
<keyword evidence="1" id="KW-0804">Transcription</keyword>
<dbReference type="EMBL" id="ADBV01023576">
    <property type="protein sequence ID" value="EJW70094.1"/>
    <property type="molecule type" value="Genomic_DNA"/>
</dbReference>
<keyword evidence="1" id="KW-0539">Nucleus</keyword>
<name>J9E411_WUCBA</name>
<dbReference type="EC" id="3.6.4.12" evidence="1"/>
<evidence type="ECO:0000313" key="4">
    <source>
        <dbReference type="Proteomes" id="UP000004810"/>
    </source>
</evidence>
<dbReference type="GO" id="GO:0003678">
    <property type="term" value="F:DNA helicase activity"/>
    <property type="evidence" value="ECO:0007669"/>
    <property type="project" value="UniProtKB-EC"/>
</dbReference>
<proteinExistence type="inferred from homology"/>
<dbReference type="InterPro" id="IPR027417">
    <property type="entry name" value="P-loop_NTPase"/>
</dbReference>
<reference evidence="4" key="1">
    <citation type="submission" date="2012-08" db="EMBL/GenBank/DDBJ databases">
        <title>The Genome Sequence of Wuchereria bancrofti.</title>
        <authorList>
            <person name="Nutman T.B."/>
            <person name="Fink D.L."/>
            <person name="Russ C."/>
            <person name="Young S."/>
            <person name="Zeng Q."/>
            <person name="Koehrsen M."/>
            <person name="Alvarado L."/>
            <person name="Berlin A."/>
            <person name="Chapman S.B."/>
            <person name="Chen Z."/>
            <person name="Freedman E."/>
            <person name="Gellesch M."/>
            <person name="Goldberg J."/>
            <person name="Griggs A."/>
            <person name="Gujja S."/>
            <person name="Heilman E.R."/>
            <person name="Heiman D."/>
            <person name="Hepburn T."/>
            <person name="Howarth C."/>
            <person name="Jen D."/>
            <person name="Larson L."/>
            <person name="Lewis B."/>
            <person name="Mehta T."/>
            <person name="Park D."/>
            <person name="Pearson M."/>
            <person name="Roberts A."/>
            <person name="Saif S."/>
            <person name="Shea T."/>
            <person name="Shenoy N."/>
            <person name="Sisk P."/>
            <person name="Stolte C."/>
            <person name="Sykes S."/>
            <person name="Walk T."/>
            <person name="White J."/>
            <person name="Yandava C."/>
            <person name="Haas B."/>
            <person name="Henn M.R."/>
            <person name="Nusbaum C."/>
            <person name="Birren B."/>
        </authorList>
    </citation>
    <scope>NUCLEOTIDE SEQUENCE [LARGE SCALE GENOMIC DNA]</scope>
    <source>
        <strain evidence="4">NA</strain>
    </source>
</reference>
<keyword evidence="1" id="KW-0378">Hydrolase</keyword>
<dbReference type="InterPro" id="IPR027238">
    <property type="entry name" value="RuvB-like"/>
</dbReference>
<organism evidence="3 4">
    <name type="scientific">Wuchereria bancrofti</name>
    <dbReference type="NCBI Taxonomy" id="6293"/>
    <lineage>
        <taxon>Eukaryota</taxon>
        <taxon>Metazoa</taxon>
        <taxon>Ecdysozoa</taxon>
        <taxon>Nematoda</taxon>
        <taxon>Chromadorea</taxon>
        <taxon>Rhabditida</taxon>
        <taxon>Spirurina</taxon>
        <taxon>Spiruromorpha</taxon>
        <taxon>Filarioidea</taxon>
        <taxon>Onchocercidae</taxon>
        <taxon>Wuchereria</taxon>
    </lineage>
</organism>
<dbReference type="GO" id="GO:0016887">
    <property type="term" value="F:ATP hydrolysis activity"/>
    <property type="evidence" value="ECO:0007669"/>
    <property type="project" value="RHEA"/>
</dbReference>
<dbReference type="Pfam" id="PF06068">
    <property type="entry name" value="TIP49"/>
    <property type="match status" value="1"/>
</dbReference>
<gene>
    <name evidence="3" type="ORF">WUBG_19000</name>
</gene>
<keyword evidence="1" id="KW-0347">Helicase</keyword>
<sequence length="60" mass="6542">MATVDNVLVRDVLKMERIGAHSHIRGLGLSANLEPERVSEGMVGQMEARRAAGIVVKMIQ</sequence>
<dbReference type="PANTHER" id="PTHR11093">
    <property type="entry name" value="RUVB-RELATED REPTIN AND PONTIN"/>
    <property type="match status" value="1"/>
</dbReference>
<evidence type="ECO:0000259" key="2">
    <source>
        <dbReference type="Pfam" id="PF06068"/>
    </source>
</evidence>
<keyword evidence="1" id="KW-0805">Transcription regulation</keyword>
<comment type="caution">
    <text evidence="3">The sequence shown here is derived from an EMBL/GenBank/DDBJ whole genome shotgun (WGS) entry which is preliminary data.</text>
</comment>
<dbReference type="Gene3D" id="3.40.50.300">
    <property type="entry name" value="P-loop containing nucleotide triphosphate hydrolases"/>
    <property type="match status" value="1"/>
</dbReference>